<name>A0ABP1GNK6_9EUKA</name>
<evidence type="ECO:0000313" key="1">
    <source>
        <dbReference type="EMBL" id="CAL5971184.1"/>
    </source>
</evidence>
<dbReference type="Proteomes" id="UP001642409">
    <property type="component" value="Unassembled WGS sequence"/>
</dbReference>
<gene>
    <name evidence="1" type="ORF">HINF_LOCUS1124</name>
</gene>
<sequence length="108" mass="12943">MRGTKYKPNSYTARSKILLMPPSYPSLTYEQNQYINDSQLLLQLHRITFDRQVTPKLQHESVSYSKFLKHMKMKIKEDNQMNQVIEEVYVNMCNGKKKHEKNQRSNFD</sequence>
<evidence type="ECO:0000313" key="2">
    <source>
        <dbReference type="Proteomes" id="UP001642409"/>
    </source>
</evidence>
<protein>
    <submittedName>
        <fullName evidence="1">Hypothetical_protein</fullName>
    </submittedName>
</protein>
<comment type="caution">
    <text evidence="1">The sequence shown here is derived from an EMBL/GenBank/DDBJ whole genome shotgun (WGS) entry which is preliminary data.</text>
</comment>
<reference evidence="1 2" key="1">
    <citation type="submission" date="2024-07" db="EMBL/GenBank/DDBJ databases">
        <authorList>
            <person name="Akdeniz Z."/>
        </authorList>
    </citation>
    <scope>NUCLEOTIDE SEQUENCE [LARGE SCALE GENOMIC DNA]</scope>
</reference>
<keyword evidence="2" id="KW-1185">Reference proteome</keyword>
<proteinExistence type="predicted"/>
<accession>A0ABP1GNK6</accession>
<dbReference type="EMBL" id="CAXDID020000002">
    <property type="protein sequence ID" value="CAL5971184.1"/>
    <property type="molecule type" value="Genomic_DNA"/>
</dbReference>
<organism evidence="1 2">
    <name type="scientific">Hexamita inflata</name>
    <dbReference type="NCBI Taxonomy" id="28002"/>
    <lineage>
        <taxon>Eukaryota</taxon>
        <taxon>Metamonada</taxon>
        <taxon>Diplomonadida</taxon>
        <taxon>Hexamitidae</taxon>
        <taxon>Hexamitinae</taxon>
        <taxon>Hexamita</taxon>
    </lineage>
</organism>